<reference evidence="1 2" key="1">
    <citation type="submission" date="2015-07" db="EMBL/GenBank/DDBJ databases">
        <title>The genome of Melipona quadrifasciata.</title>
        <authorList>
            <person name="Pan H."/>
            <person name="Kapheim K."/>
        </authorList>
    </citation>
    <scope>NUCLEOTIDE SEQUENCE [LARGE SCALE GENOMIC DNA]</scope>
    <source>
        <strain evidence="1">0111107301</strain>
        <tissue evidence="1">Whole body</tissue>
    </source>
</reference>
<dbReference type="Proteomes" id="UP000053105">
    <property type="component" value="Unassembled WGS sequence"/>
</dbReference>
<name>A0A0N0BI44_9HYME</name>
<evidence type="ECO:0000313" key="2">
    <source>
        <dbReference type="Proteomes" id="UP000053105"/>
    </source>
</evidence>
<accession>A0A0N0BI44</accession>
<dbReference type="EMBL" id="KQ435735">
    <property type="protein sequence ID" value="KOX77204.1"/>
    <property type="molecule type" value="Genomic_DNA"/>
</dbReference>
<organism evidence="1 2">
    <name type="scientific">Melipona quadrifasciata</name>
    <dbReference type="NCBI Taxonomy" id="166423"/>
    <lineage>
        <taxon>Eukaryota</taxon>
        <taxon>Metazoa</taxon>
        <taxon>Ecdysozoa</taxon>
        <taxon>Arthropoda</taxon>
        <taxon>Hexapoda</taxon>
        <taxon>Insecta</taxon>
        <taxon>Pterygota</taxon>
        <taxon>Neoptera</taxon>
        <taxon>Endopterygota</taxon>
        <taxon>Hymenoptera</taxon>
        <taxon>Apocrita</taxon>
        <taxon>Aculeata</taxon>
        <taxon>Apoidea</taxon>
        <taxon>Anthophila</taxon>
        <taxon>Apidae</taxon>
        <taxon>Melipona</taxon>
    </lineage>
</organism>
<evidence type="ECO:0000313" key="1">
    <source>
        <dbReference type="EMBL" id="KOX77204.1"/>
    </source>
</evidence>
<sequence length="53" mass="6476">MKNTDNIMKRKTENMYTINTFRATVLLFYRTINVIKHAVEKRKKEQKKTEKSR</sequence>
<proteinExistence type="predicted"/>
<protein>
    <submittedName>
        <fullName evidence="1">Uncharacterized protein</fullName>
    </submittedName>
</protein>
<gene>
    <name evidence="1" type="ORF">WN51_10294</name>
</gene>
<keyword evidence="2" id="KW-1185">Reference proteome</keyword>
<dbReference type="AlphaFoldDB" id="A0A0N0BI44"/>